<comment type="caution">
    <text evidence="2">The sequence shown here is derived from an EMBL/GenBank/DDBJ whole genome shotgun (WGS) entry which is preliminary data.</text>
</comment>
<reference evidence="2 3" key="1">
    <citation type="submission" date="2015-08" db="EMBL/GenBank/DDBJ databases">
        <title>Genome sequencing and assembly of the deep-sea bacterium Idiomarina zobellii.</title>
        <authorList>
            <person name="Mithoefer S.D."/>
            <person name="Rheaume B.A."/>
            <person name="MacLea K.S."/>
        </authorList>
    </citation>
    <scope>NUCLEOTIDE SEQUENCE [LARGE SCALE GENOMIC DNA]</scope>
    <source>
        <strain evidence="2 3">KMM 231</strain>
    </source>
</reference>
<proteinExistence type="predicted"/>
<keyword evidence="1" id="KW-1133">Transmembrane helix</keyword>
<evidence type="ECO:0000313" key="3">
    <source>
        <dbReference type="Proteomes" id="UP000053030"/>
    </source>
</evidence>
<keyword evidence="1" id="KW-0472">Membrane</keyword>
<organism evidence="2 3">
    <name type="scientific">Idiomarina zobellii</name>
    <dbReference type="NCBI Taxonomy" id="86103"/>
    <lineage>
        <taxon>Bacteria</taxon>
        <taxon>Pseudomonadati</taxon>
        <taxon>Pseudomonadota</taxon>
        <taxon>Gammaproteobacteria</taxon>
        <taxon>Alteromonadales</taxon>
        <taxon>Idiomarinaceae</taxon>
        <taxon>Idiomarina</taxon>
    </lineage>
</organism>
<name>A0A837NIG5_9GAMM</name>
<evidence type="ECO:0000313" key="2">
    <source>
        <dbReference type="EMBL" id="KPD24175.1"/>
    </source>
</evidence>
<dbReference type="Proteomes" id="UP000053030">
    <property type="component" value="Unassembled WGS sequence"/>
</dbReference>
<feature type="transmembrane region" description="Helical" evidence="1">
    <location>
        <begin position="60"/>
        <end position="81"/>
    </location>
</feature>
<keyword evidence="1" id="KW-0812">Transmembrane</keyword>
<gene>
    <name evidence="2" type="ORF">AFK76_03995</name>
</gene>
<feature type="transmembrane region" description="Helical" evidence="1">
    <location>
        <begin position="35"/>
        <end position="53"/>
    </location>
</feature>
<protein>
    <submittedName>
        <fullName evidence="2">Uncharacterized protein</fullName>
    </submittedName>
</protein>
<dbReference type="EMBL" id="LHSG01000003">
    <property type="protein sequence ID" value="KPD24175.1"/>
    <property type="molecule type" value="Genomic_DNA"/>
</dbReference>
<keyword evidence="3" id="KW-1185">Reference proteome</keyword>
<evidence type="ECO:0000256" key="1">
    <source>
        <dbReference type="SAM" id="Phobius"/>
    </source>
</evidence>
<accession>A0A837NIG5</accession>
<sequence>MIKLLKHFFLTCTVISLGASVLIESFDLQYDDGSFGGVLFFISFITGFIRFLVQDILSFISINIQGVFIESILSVFLAIFLDFCMRIVVHRYCKRKTIHP</sequence>
<dbReference type="AlphaFoldDB" id="A0A837NIG5"/>